<dbReference type="CDD" id="cd02440">
    <property type="entry name" value="AdoMet_MTases"/>
    <property type="match status" value="1"/>
</dbReference>
<dbReference type="OrthoDB" id="433955at2759"/>
<evidence type="ECO:0000256" key="1">
    <source>
        <dbReference type="SAM" id="MobiDB-lite"/>
    </source>
</evidence>
<reference evidence="2 3" key="1">
    <citation type="submission" date="2016-10" db="EMBL/GenBank/DDBJ databases">
        <title>Draft genome sequence of Coniochaeta ligniaria NRRL30616, a lignocellulolytic fungus for bioabatement of inhibitors in plant biomass hydrolysates.</title>
        <authorList>
            <consortium name="DOE Joint Genome Institute"/>
            <person name="Jimenez D.J."/>
            <person name="Hector R.E."/>
            <person name="Riley R."/>
            <person name="Sun H."/>
            <person name="Grigoriev I.V."/>
            <person name="Van Elsas J.D."/>
            <person name="Nichols N.N."/>
        </authorList>
    </citation>
    <scope>NUCLEOTIDE SEQUENCE [LARGE SCALE GENOMIC DNA]</scope>
    <source>
        <strain evidence="2 3">NRRL 30616</strain>
    </source>
</reference>
<protein>
    <recommendedName>
        <fullName evidence="4">S-adenosyl-L-methionine-dependent methyltransferase</fullName>
    </recommendedName>
</protein>
<dbReference type="Gene3D" id="3.40.50.150">
    <property type="entry name" value="Vaccinia Virus protein VP39"/>
    <property type="match status" value="1"/>
</dbReference>
<keyword evidence="3" id="KW-1185">Reference proteome</keyword>
<name>A0A1J7JUL6_9PEZI</name>
<dbReference type="PANTHER" id="PTHR14614">
    <property type="entry name" value="HEPATOCELLULAR CARCINOMA-ASSOCIATED ANTIGEN"/>
    <property type="match status" value="1"/>
</dbReference>
<dbReference type="InterPro" id="IPR029063">
    <property type="entry name" value="SAM-dependent_MTases_sf"/>
</dbReference>
<dbReference type="Pfam" id="PF10294">
    <property type="entry name" value="Methyltransf_16"/>
    <property type="match status" value="1"/>
</dbReference>
<dbReference type="STRING" id="1408157.A0A1J7JUL6"/>
<dbReference type="PANTHER" id="PTHR14614:SF147">
    <property type="entry name" value="S-ADENOSYLMETHIONINE-DEPENDENT METHYLTRANSFERASE OF THE SEVEN BETA-STRAND FAMILY"/>
    <property type="match status" value="1"/>
</dbReference>
<sequence>MGPAGQLLPPTSSLPSLRQLDVVTEAQILFALDNLLAIYYPVAVPQSALCEASKPFKLSTRFAPLTDSGYNSGYTSENEDDEDPDAEPGALDRLRADDLERTFATRWLTRFIACAEDELSGFSSEETRQSALEKAADLLTQLLSPRRDEGADPDDDEDDRFCRDFTFALPGESDESYKDYTPISVRLNDGLAGSRPTDHLDVGLQTWGASIVLCQMMCDDASRFGLTRTCLGPTPRIVELGAGTGLVSLVLGQLLPRLGVEHPLVVATDYHPSVISNLVDNIALNYGPTPDPDAGHVRACALDWADAELVPAWPLGDEPADILFATDVVYAAEHATMLYDCASRLLAPEGVFWLLATVRQNGRFNGVDKTVEAVFEGEGRAESSRTGKVLTILQSEDLEKRSGVGRGDETFYKLFRIGWA</sequence>
<dbReference type="InParanoid" id="A0A1J7JUL6"/>
<evidence type="ECO:0000313" key="3">
    <source>
        <dbReference type="Proteomes" id="UP000182658"/>
    </source>
</evidence>
<dbReference type="InterPro" id="IPR019410">
    <property type="entry name" value="Methyltransf_16"/>
</dbReference>
<feature type="region of interest" description="Disordered" evidence="1">
    <location>
        <begin position="69"/>
        <end position="93"/>
    </location>
</feature>
<dbReference type="Proteomes" id="UP000182658">
    <property type="component" value="Unassembled WGS sequence"/>
</dbReference>
<proteinExistence type="predicted"/>
<evidence type="ECO:0008006" key="4">
    <source>
        <dbReference type="Google" id="ProtNLM"/>
    </source>
</evidence>
<accession>A0A1J7JUL6</accession>
<dbReference type="AlphaFoldDB" id="A0A1J7JUL6"/>
<dbReference type="GO" id="GO:0008757">
    <property type="term" value="F:S-adenosylmethionine-dependent methyltransferase activity"/>
    <property type="evidence" value="ECO:0007669"/>
    <property type="project" value="UniProtKB-ARBA"/>
</dbReference>
<dbReference type="EMBL" id="KV875096">
    <property type="protein sequence ID" value="OIW31426.1"/>
    <property type="molecule type" value="Genomic_DNA"/>
</dbReference>
<gene>
    <name evidence="2" type="ORF">CONLIGDRAFT_631369</name>
</gene>
<feature type="compositionally biased region" description="Acidic residues" evidence="1">
    <location>
        <begin position="77"/>
        <end position="86"/>
    </location>
</feature>
<organism evidence="2 3">
    <name type="scientific">Coniochaeta ligniaria NRRL 30616</name>
    <dbReference type="NCBI Taxonomy" id="1408157"/>
    <lineage>
        <taxon>Eukaryota</taxon>
        <taxon>Fungi</taxon>
        <taxon>Dikarya</taxon>
        <taxon>Ascomycota</taxon>
        <taxon>Pezizomycotina</taxon>
        <taxon>Sordariomycetes</taxon>
        <taxon>Sordariomycetidae</taxon>
        <taxon>Coniochaetales</taxon>
        <taxon>Coniochaetaceae</taxon>
        <taxon>Coniochaeta</taxon>
    </lineage>
</organism>
<dbReference type="SUPFAM" id="SSF53335">
    <property type="entry name" value="S-adenosyl-L-methionine-dependent methyltransferases"/>
    <property type="match status" value="1"/>
</dbReference>
<evidence type="ECO:0000313" key="2">
    <source>
        <dbReference type="EMBL" id="OIW31426.1"/>
    </source>
</evidence>